<protein>
    <submittedName>
        <fullName evidence="1">Uncharacterized protein</fullName>
    </submittedName>
</protein>
<evidence type="ECO:0000313" key="2">
    <source>
        <dbReference type="Proteomes" id="UP000268093"/>
    </source>
</evidence>
<dbReference type="Proteomes" id="UP000268093">
    <property type="component" value="Unassembled WGS sequence"/>
</dbReference>
<keyword evidence="2" id="KW-1185">Reference proteome</keyword>
<comment type="caution">
    <text evidence="1">The sequence shown here is derived from an EMBL/GenBank/DDBJ whole genome shotgun (WGS) entry which is preliminary data.</text>
</comment>
<name>A0A433D977_9FUNG</name>
<gene>
    <name evidence="1" type="ORF">BC936DRAFT_145794</name>
</gene>
<dbReference type="AlphaFoldDB" id="A0A433D977"/>
<proteinExistence type="predicted"/>
<accession>A0A433D977</accession>
<reference evidence="1 2" key="1">
    <citation type="journal article" date="2018" name="New Phytol.">
        <title>Phylogenomics of Endogonaceae and evolution of mycorrhizas within Mucoromycota.</title>
        <authorList>
            <person name="Chang Y."/>
            <person name="Desiro A."/>
            <person name="Na H."/>
            <person name="Sandor L."/>
            <person name="Lipzen A."/>
            <person name="Clum A."/>
            <person name="Barry K."/>
            <person name="Grigoriev I.V."/>
            <person name="Martin F.M."/>
            <person name="Stajich J.E."/>
            <person name="Smith M.E."/>
            <person name="Bonito G."/>
            <person name="Spatafora J.W."/>
        </authorList>
    </citation>
    <scope>NUCLEOTIDE SEQUENCE [LARGE SCALE GENOMIC DNA]</scope>
    <source>
        <strain evidence="1 2">GMNB39</strain>
    </source>
</reference>
<dbReference type="OrthoDB" id="2363105at2759"/>
<evidence type="ECO:0000313" key="1">
    <source>
        <dbReference type="EMBL" id="RUP47385.1"/>
    </source>
</evidence>
<sequence>MVDKFANSSYIFYSRRPVQLTYNFFPSANMTLDMSPRMKRKLDTEDDCERKPINKRFNSQNLPKFQLPSFVQEPLTPPLSMIEQPMYIPHQQVFPVPASQPAALPTPPAVYVPAITLASPDYKPPPAITFASPDYRPPPAYVLEQQQAYQQRLLAQQMQQLTPPASMMVDTEMSGCGGYNSASDSDGTMTPPNPNGAFFGTGYKDNLVRNWNGM</sequence>
<dbReference type="EMBL" id="RBNI01004592">
    <property type="protein sequence ID" value="RUP47385.1"/>
    <property type="molecule type" value="Genomic_DNA"/>
</dbReference>
<organism evidence="1 2">
    <name type="scientific">Jimgerdemannia flammicorona</name>
    <dbReference type="NCBI Taxonomy" id="994334"/>
    <lineage>
        <taxon>Eukaryota</taxon>
        <taxon>Fungi</taxon>
        <taxon>Fungi incertae sedis</taxon>
        <taxon>Mucoromycota</taxon>
        <taxon>Mucoromycotina</taxon>
        <taxon>Endogonomycetes</taxon>
        <taxon>Endogonales</taxon>
        <taxon>Endogonaceae</taxon>
        <taxon>Jimgerdemannia</taxon>
    </lineage>
</organism>